<reference evidence="3" key="1">
    <citation type="submission" date="2009-10" db="EMBL/GenBank/DDBJ databases">
        <title>Diversity of trophic interactions inside an arsenic-rich microbial ecosystem.</title>
        <authorList>
            <person name="Bertin P.N."/>
            <person name="Heinrich-Salmeron A."/>
            <person name="Pelletier E."/>
            <person name="Goulhen-Chollet F."/>
            <person name="Arsene-Ploetze F."/>
            <person name="Gallien S."/>
            <person name="Calteau A."/>
            <person name="Vallenet D."/>
            <person name="Casiot C."/>
            <person name="Chane-Woon-Ming B."/>
            <person name="Giloteaux L."/>
            <person name="Barakat M."/>
            <person name="Bonnefoy V."/>
            <person name="Bruneel O."/>
            <person name="Chandler M."/>
            <person name="Cleiss J."/>
            <person name="Duran R."/>
            <person name="Elbaz-Poulichet F."/>
            <person name="Fonknechten N."/>
            <person name="Lauga B."/>
            <person name="Mornico D."/>
            <person name="Ortet P."/>
            <person name="Schaeffer C."/>
            <person name="Siguier P."/>
            <person name="Alexander Thil Smith A."/>
            <person name="Van Dorsselaer A."/>
            <person name="Weissenbach J."/>
            <person name="Medigue C."/>
            <person name="Le Paslier D."/>
        </authorList>
    </citation>
    <scope>NUCLEOTIDE SEQUENCE</scope>
</reference>
<feature type="domain" description="ParB-related ThiF-related cassette protein E" evidence="2">
    <location>
        <begin position="12"/>
        <end position="107"/>
    </location>
</feature>
<feature type="region of interest" description="Disordered" evidence="1">
    <location>
        <begin position="90"/>
        <end position="151"/>
    </location>
</feature>
<feature type="compositionally biased region" description="Low complexity" evidence="1">
    <location>
        <begin position="122"/>
        <end position="151"/>
    </location>
</feature>
<gene>
    <name evidence="3" type="ORF">CARN7_2340</name>
</gene>
<sequence>MFTTLKPLLAGLTSLTVSLVANADDTITVTVTPKGGKAGSTLDTPLSLTGTAAELDEGFAGALLGYSSKRQNLVDQLAATEAILEAAQQEAVEKAKKSIAKPASQSKAGPVHSDDEEGEPDASGTAPGASESTTTTSTTPAASTEAKGLWE</sequence>
<accession>E6QW86</accession>
<dbReference type="AlphaFoldDB" id="E6QW86"/>
<dbReference type="InterPro" id="IPR022273">
    <property type="entry name" value="PRTRC_protein-E"/>
</dbReference>
<comment type="caution">
    <text evidence="3">The sequence shown here is derived from an EMBL/GenBank/DDBJ whole genome shotgun (WGS) entry which is preliminary data.</text>
</comment>
<evidence type="ECO:0000259" key="2">
    <source>
        <dbReference type="Pfam" id="PF19556"/>
    </source>
</evidence>
<dbReference type="EMBL" id="CABR01000147">
    <property type="protein sequence ID" value="CBI11509.1"/>
    <property type="molecule type" value="Genomic_DNA"/>
</dbReference>
<evidence type="ECO:0000256" key="1">
    <source>
        <dbReference type="SAM" id="MobiDB-lite"/>
    </source>
</evidence>
<dbReference type="NCBIfam" id="TIGR03741">
    <property type="entry name" value="PRTRC_E"/>
    <property type="match status" value="1"/>
</dbReference>
<dbReference type="Pfam" id="PF19556">
    <property type="entry name" value="PRTRC_E"/>
    <property type="match status" value="1"/>
</dbReference>
<name>E6QW86_9ZZZZ</name>
<proteinExistence type="predicted"/>
<protein>
    <recommendedName>
        <fullName evidence="2">ParB-related ThiF-related cassette protein E domain-containing protein</fullName>
    </recommendedName>
</protein>
<evidence type="ECO:0000313" key="3">
    <source>
        <dbReference type="EMBL" id="CBI11509.1"/>
    </source>
</evidence>
<organism evidence="3">
    <name type="scientific">mine drainage metagenome</name>
    <dbReference type="NCBI Taxonomy" id="410659"/>
    <lineage>
        <taxon>unclassified sequences</taxon>
        <taxon>metagenomes</taxon>
        <taxon>ecological metagenomes</taxon>
    </lineage>
</organism>